<sequence>MRLLAFLSLLVLVLHEAGTASLPGERKREEQSPEEGDTYAFLHVGNYALSLEDYSDVIDLNSYEEPADYGDQTPEAKVDSLALPTRTSPSQSTVAPNLTMTKPTTTSLLTSQSSHGLPTCLVCVCLGSSVYCDDANLKTIPPLPQMTTYLYARFNHISHIQAGDFKGLTKLKRIDLSSNSISSIHNDAFRLLPALQDLILSENQLAALPVLPNGIEFLDVRLNRLQSSGIQPDAFVIPGLFTPALFTQDLLTPDLLTPDLFIPDLLTPELLTPDLFTPELLTPELLTHSDLENSRLSVVLTLTPAPTYHLNGFEIYHQALEKLQFLYLADNLLESIPGPLPLSLRSLHLQNNMIETMERNTFCGPREHSPERRQLEDIRLDRNPINLSLFPEAYFCLPRLPVGRFT</sequence>
<keyword evidence="9" id="KW-0325">Glycoprotein</keyword>
<dbReference type="Proteomes" id="UP000710432">
    <property type="component" value="Unassembled WGS sequence"/>
</dbReference>
<keyword evidence="7" id="KW-0677">Repeat</keyword>
<dbReference type="Pfam" id="PF13855">
    <property type="entry name" value="LRR_8"/>
    <property type="match status" value="1"/>
</dbReference>
<comment type="caution">
    <text evidence="13">The sequence shown here is derived from an EMBL/GenBank/DDBJ whole genome shotgun (WGS) entry which is preliminary data.</text>
</comment>
<dbReference type="InterPro" id="IPR043547">
    <property type="entry name" value="Mimecan/Epiphycan/Opticin"/>
</dbReference>
<feature type="compositionally biased region" description="Polar residues" evidence="10">
    <location>
        <begin position="85"/>
        <end position="96"/>
    </location>
</feature>
<feature type="signal peptide" evidence="11">
    <location>
        <begin position="1"/>
        <end position="19"/>
    </location>
</feature>
<evidence type="ECO:0000256" key="5">
    <source>
        <dbReference type="ARBA" id="ARBA00022614"/>
    </source>
</evidence>
<name>A0A8J6GZW5_MICOH</name>
<evidence type="ECO:0000256" key="6">
    <source>
        <dbReference type="ARBA" id="ARBA00022729"/>
    </source>
</evidence>
<dbReference type="SMART" id="SM00013">
    <property type="entry name" value="LRRNT"/>
    <property type="match status" value="1"/>
</dbReference>
<dbReference type="GO" id="GO:0030199">
    <property type="term" value="P:collagen fibril organization"/>
    <property type="evidence" value="ECO:0007669"/>
    <property type="project" value="TreeGrafter"/>
</dbReference>
<evidence type="ECO:0000313" key="13">
    <source>
        <dbReference type="EMBL" id="KAH0520066.1"/>
    </source>
</evidence>
<comment type="subcellular location">
    <subcellularLocation>
        <location evidence="1">Secreted</location>
        <location evidence="1">Extracellular space</location>
        <location evidence="1">Extracellular matrix</location>
    </subcellularLocation>
</comment>
<keyword evidence="4" id="KW-0272">Extracellular matrix</keyword>
<dbReference type="SMART" id="SM00365">
    <property type="entry name" value="LRR_SD22"/>
    <property type="match status" value="2"/>
</dbReference>
<evidence type="ECO:0000256" key="11">
    <source>
        <dbReference type="SAM" id="SignalP"/>
    </source>
</evidence>
<accession>A0A8J6GZW5</accession>
<proteinExistence type="inferred from homology"/>
<feature type="domain" description="LRRNT" evidence="12">
    <location>
        <begin position="119"/>
        <end position="149"/>
    </location>
</feature>
<comment type="similarity">
    <text evidence="2">Belongs to the small leucine-rich proteoglycan (SLRP) family. SLRP class III subfamily.</text>
</comment>
<evidence type="ECO:0000256" key="7">
    <source>
        <dbReference type="ARBA" id="ARBA00022737"/>
    </source>
</evidence>
<evidence type="ECO:0000259" key="12">
    <source>
        <dbReference type="SMART" id="SM00013"/>
    </source>
</evidence>
<dbReference type="PANTHER" id="PTHR46269">
    <property type="entry name" value="EPIPHYCAN-RELATED"/>
    <property type="match status" value="1"/>
</dbReference>
<dbReference type="InterPro" id="IPR001611">
    <property type="entry name" value="Leu-rich_rpt"/>
</dbReference>
<dbReference type="InterPro" id="IPR000372">
    <property type="entry name" value="LRRNT"/>
</dbReference>
<dbReference type="PANTHER" id="PTHR46269:SF4">
    <property type="entry name" value="OPTICIN"/>
    <property type="match status" value="1"/>
</dbReference>
<dbReference type="InterPro" id="IPR003591">
    <property type="entry name" value="Leu-rich_rpt_typical-subtyp"/>
</dbReference>
<evidence type="ECO:0000256" key="1">
    <source>
        <dbReference type="ARBA" id="ARBA00004498"/>
    </source>
</evidence>
<dbReference type="EMBL" id="JAATJU010001300">
    <property type="protein sequence ID" value="KAH0520066.1"/>
    <property type="molecule type" value="Genomic_DNA"/>
</dbReference>
<evidence type="ECO:0000256" key="9">
    <source>
        <dbReference type="ARBA" id="ARBA00023180"/>
    </source>
</evidence>
<dbReference type="AlphaFoldDB" id="A0A8J6GZW5"/>
<keyword evidence="5" id="KW-0433">Leucine-rich repeat</keyword>
<evidence type="ECO:0000256" key="8">
    <source>
        <dbReference type="ARBA" id="ARBA00023157"/>
    </source>
</evidence>
<evidence type="ECO:0000256" key="3">
    <source>
        <dbReference type="ARBA" id="ARBA00022525"/>
    </source>
</evidence>
<keyword evidence="8" id="KW-1015">Disulfide bond</keyword>
<evidence type="ECO:0000313" key="14">
    <source>
        <dbReference type="Proteomes" id="UP000710432"/>
    </source>
</evidence>
<feature type="region of interest" description="Disordered" evidence="10">
    <location>
        <begin position="80"/>
        <end position="99"/>
    </location>
</feature>
<reference evidence="13" key="1">
    <citation type="submission" date="2020-03" db="EMBL/GenBank/DDBJ databases">
        <title>Studies in the Genomics of Life Span.</title>
        <authorList>
            <person name="Glass D."/>
        </authorList>
    </citation>
    <scope>NUCLEOTIDE SEQUENCE</scope>
    <source>
        <strain evidence="13">LTLLF</strain>
        <tissue evidence="13">Muscle</tissue>
    </source>
</reference>
<dbReference type="SUPFAM" id="SSF52058">
    <property type="entry name" value="L domain-like"/>
    <property type="match status" value="1"/>
</dbReference>
<dbReference type="GO" id="GO:0061975">
    <property type="term" value="P:articular cartilage development"/>
    <property type="evidence" value="ECO:0007669"/>
    <property type="project" value="TreeGrafter"/>
</dbReference>
<dbReference type="GO" id="GO:0005615">
    <property type="term" value="C:extracellular space"/>
    <property type="evidence" value="ECO:0007669"/>
    <property type="project" value="TreeGrafter"/>
</dbReference>
<dbReference type="GO" id="GO:0060348">
    <property type="term" value="P:bone development"/>
    <property type="evidence" value="ECO:0007669"/>
    <property type="project" value="TreeGrafter"/>
</dbReference>
<dbReference type="SMART" id="SM00369">
    <property type="entry name" value="LRR_TYP"/>
    <property type="match status" value="5"/>
</dbReference>
<dbReference type="GO" id="GO:0031012">
    <property type="term" value="C:extracellular matrix"/>
    <property type="evidence" value="ECO:0007669"/>
    <property type="project" value="TreeGrafter"/>
</dbReference>
<evidence type="ECO:0000256" key="10">
    <source>
        <dbReference type="SAM" id="MobiDB-lite"/>
    </source>
</evidence>
<dbReference type="InterPro" id="IPR032675">
    <property type="entry name" value="LRR_dom_sf"/>
</dbReference>
<keyword evidence="3" id="KW-0964">Secreted</keyword>
<dbReference type="Gene3D" id="3.80.10.10">
    <property type="entry name" value="Ribonuclease Inhibitor"/>
    <property type="match status" value="2"/>
</dbReference>
<evidence type="ECO:0000256" key="2">
    <source>
        <dbReference type="ARBA" id="ARBA00006912"/>
    </source>
</evidence>
<feature type="chain" id="PRO_5035274460" evidence="11">
    <location>
        <begin position="20"/>
        <end position="406"/>
    </location>
</feature>
<organism evidence="13 14">
    <name type="scientific">Microtus ochrogaster</name>
    <name type="common">Prairie vole</name>
    <dbReference type="NCBI Taxonomy" id="79684"/>
    <lineage>
        <taxon>Eukaryota</taxon>
        <taxon>Metazoa</taxon>
        <taxon>Chordata</taxon>
        <taxon>Craniata</taxon>
        <taxon>Vertebrata</taxon>
        <taxon>Euteleostomi</taxon>
        <taxon>Mammalia</taxon>
        <taxon>Eutheria</taxon>
        <taxon>Euarchontoglires</taxon>
        <taxon>Glires</taxon>
        <taxon>Rodentia</taxon>
        <taxon>Myomorpha</taxon>
        <taxon>Muroidea</taxon>
        <taxon>Cricetidae</taxon>
        <taxon>Arvicolinae</taxon>
        <taxon>Microtus</taxon>
    </lineage>
</organism>
<evidence type="ECO:0000256" key="4">
    <source>
        <dbReference type="ARBA" id="ARBA00022530"/>
    </source>
</evidence>
<keyword evidence="6 11" id="KW-0732">Signal</keyword>
<gene>
    <name evidence="13" type="ORF">LTLLF_208020</name>
</gene>
<dbReference type="PROSITE" id="PS51450">
    <property type="entry name" value="LRR"/>
    <property type="match status" value="2"/>
</dbReference>
<protein>
    <submittedName>
        <fullName evidence="13">Opticin</fullName>
    </submittedName>
</protein>